<evidence type="ECO:0000256" key="1">
    <source>
        <dbReference type="SAM" id="Phobius"/>
    </source>
</evidence>
<evidence type="ECO:0000313" key="3">
    <source>
        <dbReference type="Proteomes" id="UP000000763"/>
    </source>
</evidence>
<keyword evidence="1" id="KW-0472">Membrane</keyword>
<keyword evidence="1" id="KW-0812">Transmembrane</keyword>
<protein>
    <submittedName>
        <fullName evidence="2">Uncharacterized protein</fullName>
    </submittedName>
</protein>
<dbReference type="EMBL" id="AP005255">
    <property type="protein sequence ID" value="BAC84142.1"/>
    <property type="molecule type" value="Genomic_DNA"/>
</dbReference>
<keyword evidence="1" id="KW-1133">Transmembrane helix</keyword>
<name>Q6Z3D1_ORYSJ</name>
<reference evidence="3" key="2">
    <citation type="journal article" date="2008" name="Nucleic Acids Res.">
        <title>The rice annotation project database (RAP-DB): 2008 update.</title>
        <authorList>
            <consortium name="The rice annotation project (RAP)"/>
        </authorList>
    </citation>
    <scope>GENOME REANNOTATION</scope>
    <source>
        <strain evidence="3">cv. Nipponbare</strain>
    </source>
</reference>
<feature type="transmembrane region" description="Helical" evidence="1">
    <location>
        <begin position="63"/>
        <end position="80"/>
    </location>
</feature>
<sequence length="101" mass="11494">MTLKLVPRHGNFLSFVATRCSPPHRSSLRFVVTAAGIGHPRSRSRVIVCFVAMHRHHQSSVRIDQLQVIIFFILAVYVLSSLPRGEIVRKLCCYPPRTVTR</sequence>
<dbReference type="AlphaFoldDB" id="Q6Z3D1"/>
<evidence type="ECO:0000313" key="2">
    <source>
        <dbReference type="EMBL" id="BAC84142.1"/>
    </source>
</evidence>
<gene>
    <name evidence="2" type="primary">OSJNBb0087F05.14</name>
</gene>
<reference evidence="3" key="1">
    <citation type="journal article" date="2005" name="Nature">
        <title>The map-based sequence of the rice genome.</title>
        <authorList>
            <consortium name="International rice genome sequencing project (IRGSP)"/>
            <person name="Matsumoto T."/>
            <person name="Wu J."/>
            <person name="Kanamori H."/>
            <person name="Katayose Y."/>
            <person name="Fujisawa M."/>
            <person name="Namiki N."/>
            <person name="Mizuno H."/>
            <person name="Yamamoto K."/>
            <person name="Antonio B.A."/>
            <person name="Baba T."/>
            <person name="Sakata K."/>
            <person name="Nagamura Y."/>
            <person name="Aoki H."/>
            <person name="Arikawa K."/>
            <person name="Arita K."/>
            <person name="Bito T."/>
            <person name="Chiden Y."/>
            <person name="Fujitsuka N."/>
            <person name="Fukunaka R."/>
            <person name="Hamada M."/>
            <person name="Harada C."/>
            <person name="Hayashi A."/>
            <person name="Hijishita S."/>
            <person name="Honda M."/>
            <person name="Hosokawa S."/>
            <person name="Ichikawa Y."/>
            <person name="Idonuma A."/>
            <person name="Iijima M."/>
            <person name="Ikeda M."/>
            <person name="Ikeno M."/>
            <person name="Ito K."/>
            <person name="Ito S."/>
            <person name="Ito T."/>
            <person name="Ito Y."/>
            <person name="Ito Y."/>
            <person name="Iwabuchi A."/>
            <person name="Kamiya K."/>
            <person name="Karasawa W."/>
            <person name="Kurita K."/>
            <person name="Katagiri S."/>
            <person name="Kikuta A."/>
            <person name="Kobayashi H."/>
            <person name="Kobayashi N."/>
            <person name="Machita K."/>
            <person name="Maehara T."/>
            <person name="Masukawa M."/>
            <person name="Mizubayashi T."/>
            <person name="Mukai Y."/>
            <person name="Nagasaki H."/>
            <person name="Nagata Y."/>
            <person name="Naito S."/>
            <person name="Nakashima M."/>
            <person name="Nakama Y."/>
            <person name="Nakamichi Y."/>
            <person name="Nakamura M."/>
            <person name="Meguro A."/>
            <person name="Negishi M."/>
            <person name="Ohta I."/>
            <person name="Ohta T."/>
            <person name="Okamoto M."/>
            <person name="Ono N."/>
            <person name="Saji S."/>
            <person name="Sakaguchi M."/>
            <person name="Sakai K."/>
            <person name="Shibata M."/>
            <person name="Shimokawa T."/>
            <person name="Song J."/>
            <person name="Takazaki Y."/>
            <person name="Terasawa K."/>
            <person name="Tsugane M."/>
            <person name="Tsuji K."/>
            <person name="Ueda S."/>
            <person name="Waki K."/>
            <person name="Yamagata H."/>
            <person name="Yamamoto M."/>
            <person name="Yamamoto S."/>
            <person name="Yamane H."/>
            <person name="Yoshiki S."/>
            <person name="Yoshihara R."/>
            <person name="Yukawa K."/>
            <person name="Zhong H."/>
            <person name="Yano M."/>
            <person name="Yuan Q."/>
            <person name="Ouyang S."/>
            <person name="Liu J."/>
            <person name="Jones K.M."/>
            <person name="Gansberger K."/>
            <person name="Moffat K."/>
            <person name="Hill J."/>
            <person name="Bera J."/>
            <person name="Fadrosh D."/>
            <person name="Jin S."/>
            <person name="Johri S."/>
            <person name="Kim M."/>
            <person name="Overton L."/>
            <person name="Reardon M."/>
            <person name="Tsitrin T."/>
            <person name="Vuong H."/>
            <person name="Weaver B."/>
            <person name="Ciecko A."/>
            <person name="Tallon L."/>
            <person name="Jackson J."/>
            <person name="Pai G."/>
            <person name="Aken S.V."/>
            <person name="Utterback T."/>
            <person name="Reidmuller S."/>
            <person name="Feldblyum T."/>
            <person name="Hsiao J."/>
            <person name="Zismann V."/>
            <person name="Iobst S."/>
            <person name="de Vazeille A.R."/>
            <person name="Buell C.R."/>
            <person name="Ying K."/>
            <person name="Li Y."/>
            <person name="Lu T."/>
            <person name="Huang Y."/>
            <person name="Zhao Q."/>
            <person name="Feng Q."/>
            <person name="Zhang L."/>
            <person name="Zhu J."/>
            <person name="Weng Q."/>
            <person name="Mu J."/>
            <person name="Lu Y."/>
            <person name="Fan D."/>
            <person name="Liu Y."/>
            <person name="Guan J."/>
            <person name="Zhang Y."/>
            <person name="Yu S."/>
            <person name="Liu X."/>
            <person name="Zhang Y."/>
            <person name="Hong G."/>
            <person name="Han B."/>
            <person name="Choisne N."/>
            <person name="Demange N."/>
            <person name="Orjeda G."/>
            <person name="Samain S."/>
            <person name="Cattolico L."/>
            <person name="Pelletier E."/>
            <person name="Couloux A."/>
            <person name="Segurens B."/>
            <person name="Wincker P."/>
            <person name="D'Hont A."/>
            <person name="Scarpelli C."/>
            <person name="Weissenbach J."/>
            <person name="Salanoubat M."/>
            <person name="Quetier F."/>
            <person name="Yu Y."/>
            <person name="Kim H.R."/>
            <person name="Rambo T."/>
            <person name="Currie J."/>
            <person name="Collura K."/>
            <person name="Luo M."/>
            <person name="Yang T."/>
            <person name="Ammiraju J.S.S."/>
            <person name="Engler F."/>
            <person name="Soderlund C."/>
            <person name="Wing R.A."/>
            <person name="Palmer L.E."/>
            <person name="de la Bastide M."/>
            <person name="Spiegel L."/>
            <person name="Nascimento L."/>
            <person name="Zutavern T."/>
            <person name="O'Shaughnessy A."/>
            <person name="Dike S."/>
            <person name="Dedhia N."/>
            <person name="Preston R."/>
            <person name="Balija V."/>
            <person name="McCombie W.R."/>
            <person name="Chow T."/>
            <person name="Chen H."/>
            <person name="Chung M."/>
            <person name="Chen C."/>
            <person name="Shaw J."/>
            <person name="Wu H."/>
            <person name="Hsiao K."/>
            <person name="Chao Y."/>
            <person name="Chu M."/>
            <person name="Cheng C."/>
            <person name="Hour A."/>
            <person name="Lee P."/>
            <person name="Lin S."/>
            <person name="Lin Y."/>
            <person name="Liou J."/>
            <person name="Liu S."/>
            <person name="Hsing Y."/>
            <person name="Raghuvanshi S."/>
            <person name="Mohanty A."/>
            <person name="Bharti A.K."/>
            <person name="Gaur A."/>
            <person name="Gupta V."/>
            <person name="Kumar D."/>
            <person name="Ravi V."/>
            <person name="Vij S."/>
            <person name="Kapur A."/>
            <person name="Khurana P."/>
            <person name="Khurana P."/>
            <person name="Khurana J.P."/>
            <person name="Tyagi A.K."/>
            <person name="Gaikwad K."/>
            <person name="Singh A."/>
            <person name="Dalal V."/>
            <person name="Srivastava S."/>
            <person name="Dixit A."/>
            <person name="Pal A.K."/>
            <person name="Ghazi I.A."/>
            <person name="Yadav M."/>
            <person name="Pandit A."/>
            <person name="Bhargava A."/>
            <person name="Sureshbabu K."/>
            <person name="Batra K."/>
            <person name="Sharma T.R."/>
            <person name="Mohapatra T."/>
            <person name="Singh N.K."/>
            <person name="Messing J."/>
            <person name="Nelson A.B."/>
            <person name="Fuks G."/>
            <person name="Kavchok S."/>
            <person name="Keizer G."/>
            <person name="Linton E."/>
            <person name="Llaca V."/>
            <person name="Song R."/>
            <person name="Tanyolac B."/>
            <person name="Young S."/>
            <person name="Ho-Il K."/>
            <person name="Hahn J.H."/>
            <person name="Sangsakoo G."/>
            <person name="Vanavichit A."/>
            <person name="de Mattos Luiz.A.T."/>
            <person name="Zimmer P.D."/>
            <person name="Malone G."/>
            <person name="Dellagostin O."/>
            <person name="de Oliveira A.C."/>
            <person name="Bevan M."/>
            <person name="Bancroft I."/>
            <person name="Minx P."/>
            <person name="Cordum H."/>
            <person name="Wilson R."/>
            <person name="Cheng Z."/>
            <person name="Jin W."/>
            <person name="Jiang J."/>
            <person name="Leong S.A."/>
            <person name="Iwama H."/>
            <person name="Gojobori T."/>
            <person name="Itoh T."/>
            <person name="Niimura Y."/>
            <person name="Fujii Y."/>
            <person name="Habara T."/>
            <person name="Sakai H."/>
            <person name="Sato Y."/>
            <person name="Wilson G."/>
            <person name="Kumar K."/>
            <person name="McCouch S."/>
            <person name="Juretic N."/>
            <person name="Hoen D."/>
            <person name="Wright S."/>
            <person name="Bruskiewich R."/>
            <person name="Bureau T."/>
            <person name="Miyao A."/>
            <person name="Hirochika H."/>
            <person name="Nishikawa T."/>
            <person name="Kadowaki K."/>
            <person name="Sugiura M."/>
            <person name="Burr B."/>
            <person name="Sasaki T."/>
        </authorList>
    </citation>
    <scope>NUCLEOTIDE SEQUENCE [LARGE SCALE GENOMIC DNA]</scope>
    <source>
        <strain evidence="3">cv. Nipponbare</strain>
    </source>
</reference>
<dbReference type="Proteomes" id="UP000000763">
    <property type="component" value="Chromosome 7"/>
</dbReference>
<organism evidence="2 3">
    <name type="scientific">Oryza sativa subsp. japonica</name>
    <name type="common">Rice</name>
    <dbReference type="NCBI Taxonomy" id="39947"/>
    <lineage>
        <taxon>Eukaryota</taxon>
        <taxon>Viridiplantae</taxon>
        <taxon>Streptophyta</taxon>
        <taxon>Embryophyta</taxon>
        <taxon>Tracheophyta</taxon>
        <taxon>Spermatophyta</taxon>
        <taxon>Magnoliopsida</taxon>
        <taxon>Liliopsida</taxon>
        <taxon>Poales</taxon>
        <taxon>Poaceae</taxon>
        <taxon>BOP clade</taxon>
        <taxon>Oryzoideae</taxon>
        <taxon>Oryzeae</taxon>
        <taxon>Oryzinae</taxon>
        <taxon>Oryza</taxon>
        <taxon>Oryza sativa</taxon>
    </lineage>
</organism>
<accession>Q6Z3D1</accession>
<proteinExistence type="predicted"/>